<dbReference type="SUPFAM" id="SSF53474">
    <property type="entry name" value="alpha/beta-Hydrolases"/>
    <property type="match status" value="2"/>
</dbReference>
<dbReference type="EMBL" id="KL250504">
    <property type="protein sequence ID" value="KGB32455.1"/>
    <property type="molecule type" value="Genomic_DNA"/>
</dbReference>
<dbReference type="PANTHER" id="PTHR11440">
    <property type="entry name" value="LECITHIN-CHOLESTEROL ACYLTRANSFERASE-RELATED"/>
    <property type="match status" value="1"/>
</dbReference>
<name>A0A094ZDQ2_SCHHA</name>
<gene>
    <name evidence="1" type="ORF">MS3_00605</name>
</gene>
<reference evidence="1" key="1">
    <citation type="journal article" date="2012" name="Nat. Genet.">
        <title>Whole-genome sequence of Schistosoma haematobium.</title>
        <authorList>
            <person name="Young N.D."/>
            <person name="Jex A.R."/>
            <person name="Li B."/>
            <person name="Liu S."/>
            <person name="Yang L."/>
            <person name="Xiong Z."/>
            <person name="Li Y."/>
            <person name="Cantacessi C."/>
            <person name="Hall R.S."/>
            <person name="Xu X."/>
            <person name="Chen F."/>
            <person name="Wu X."/>
            <person name="Zerlotini A."/>
            <person name="Oliveira G."/>
            <person name="Hofmann A."/>
            <person name="Zhang G."/>
            <person name="Fang X."/>
            <person name="Kang Y."/>
            <person name="Campbell B.E."/>
            <person name="Loukas A."/>
            <person name="Ranganathan S."/>
            <person name="Rollinson D."/>
            <person name="Rinaldi G."/>
            <person name="Brindley P.J."/>
            <person name="Yang H."/>
            <person name="Wang J."/>
            <person name="Wang J."/>
            <person name="Gasser R.B."/>
        </authorList>
    </citation>
    <scope>NUCLEOTIDE SEQUENCE [LARGE SCALE GENOMIC DNA]</scope>
</reference>
<protein>
    <submittedName>
        <fullName evidence="1">Group XV phospholipase A2</fullName>
    </submittedName>
</protein>
<proteinExistence type="predicted"/>
<evidence type="ECO:0000313" key="1">
    <source>
        <dbReference type="EMBL" id="KGB32455.1"/>
    </source>
</evidence>
<dbReference type="Gene3D" id="3.40.50.1820">
    <property type="entry name" value="alpha/beta hydrolase"/>
    <property type="match status" value="4"/>
</dbReference>
<sequence>MRRLIQTKGHTKNILLKYMDENISNPIILIPGLGGAQAYCQLKQPKSNEFPIWLNLFYMMIPEKLRHYFGLYLNPITLNSENTDACNVIFPGWGDTHTIEYLQTNGFRFFNYFGRLVNSLLQNKFFVKNFTLRGAPYDFRRLPYENTDFMNKLKLLVEETYTNANRRPVVLLGHSMGSLYTLNFLNKQTKSWKKKYIKSYISVSAPFGGAVKALLSVITGDNFGIFYRTPLSFRPILRSFSSVISNIPDPRIWPSNNVLITTPDKNYTAHDYSALFQDIGFPVGYQVHRKSVREFMTLDYPKDIPEVYCVYSSGLLTIKRLVYKPPSLFRLEFPNQSPKLEYEDGDGTVNMQSLQYCNKWPNASVIHLAISNHVPILADKRFLQFVHNHVTTMYTIPMLTLVNNNHTGIKYPIILIPGLGGSQAYCKPKDVGSSFAPFNLWINFFHMLLPNKVFDYFRLQHDPYTYESHDSNECDVTFPGWGDTWSVEYLSQHISFEYFGSLVSELMKDKFYVRNFTMRGAPYDFRKSPDDNKQFVMKFKHLVEETYTNGLDRPVVLLGHSLGSLYTLYFLKNQTKHWKQKYIKSFLSVSAPLGGTVNALMSVTSAQIFPVLIEGENLGVFIQNPSLYRDVIRTMTSVIAVLPNPKLWSKDEILIVTPFKNYTVHDYPEYFSDSNYLTGYKLFTRYLSAFDPLEAPEHVPEVYCIYGSGLLSVEQVIYKSPSLFISAFPNQSPRIIYGDGDGTVNLRSLKVCTKWPTAKVVEFITSEHRPILSERRFIDFVKQHMNI</sequence>
<dbReference type="AlphaFoldDB" id="A0A094ZDQ2"/>
<dbReference type="InterPro" id="IPR003386">
    <property type="entry name" value="LACT/PDAT_acylTrfase"/>
</dbReference>
<dbReference type="GO" id="GO:0008374">
    <property type="term" value="F:O-acyltransferase activity"/>
    <property type="evidence" value="ECO:0007669"/>
    <property type="project" value="InterPro"/>
</dbReference>
<accession>A0A094ZDQ2</accession>
<dbReference type="GO" id="GO:0006629">
    <property type="term" value="P:lipid metabolic process"/>
    <property type="evidence" value="ECO:0007669"/>
    <property type="project" value="InterPro"/>
</dbReference>
<dbReference type="Pfam" id="PF02450">
    <property type="entry name" value="LCAT"/>
    <property type="match status" value="4"/>
</dbReference>
<organism evidence="1">
    <name type="scientific">Schistosoma haematobium</name>
    <name type="common">Blood fluke</name>
    <dbReference type="NCBI Taxonomy" id="6185"/>
    <lineage>
        <taxon>Eukaryota</taxon>
        <taxon>Metazoa</taxon>
        <taxon>Spiralia</taxon>
        <taxon>Lophotrochozoa</taxon>
        <taxon>Platyhelminthes</taxon>
        <taxon>Trematoda</taxon>
        <taxon>Digenea</taxon>
        <taxon>Strigeidida</taxon>
        <taxon>Schistosomatoidea</taxon>
        <taxon>Schistosomatidae</taxon>
        <taxon>Schistosoma</taxon>
    </lineage>
</organism>
<dbReference type="InterPro" id="IPR029058">
    <property type="entry name" value="AB_hydrolase_fold"/>
</dbReference>
<dbReference type="STRING" id="6185.A0A094ZDQ2"/>